<dbReference type="STRING" id="765912.Thimo_1400"/>
<dbReference type="CDD" id="cd02205">
    <property type="entry name" value="CBS_pair_SF"/>
    <property type="match status" value="1"/>
</dbReference>
<proteinExistence type="predicted"/>
<evidence type="ECO:0000313" key="4">
    <source>
        <dbReference type="EMBL" id="AGA90194.1"/>
    </source>
</evidence>
<keyword evidence="1 2" id="KW-0129">CBS domain</keyword>
<organism evidence="4 5">
    <name type="scientific">Thioflavicoccus mobilis 8321</name>
    <dbReference type="NCBI Taxonomy" id="765912"/>
    <lineage>
        <taxon>Bacteria</taxon>
        <taxon>Pseudomonadati</taxon>
        <taxon>Pseudomonadota</taxon>
        <taxon>Gammaproteobacteria</taxon>
        <taxon>Chromatiales</taxon>
        <taxon>Chromatiaceae</taxon>
        <taxon>Thioflavicoccus</taxon>
    </lineage>
</organism>
<dbReference type="PROSITE" id="PS51371">
    <property type="entry name" value="CBS"/>
    <property type="match status" value="2"/>
</dbReference>
<accession>L0GY11</accession>
<reference evidence="4 5" key="1">
    <citation type="submission" date="2011-09" db="EMBL/GenBank/DDBJ databases">
        <title>Complete sequence of chromosome of Thioflavicoccus mobilis 8321.</title>
        <authorList>
            <consortium name="US DOE Joint Genome Institute"/>
            <person name="Lucas S."/>
            <person name="Han J."/>
            <person name="Lapidus A."/>
            <person name="Cheng J.-F."/>
            <person name="Goodwin L."/>
            <person name="Pitluck S."/>
            <person name="Peters L."/>
            <person name="Ovchinnikova G."/>
            <person name="Lu M."/>
            <person name="Detter J.C."/>
            <person name="Han C."/>
            <person name="Tapia R."/>
            <person name="Land M."/>
            <person name="Hauser L."/>
            <person name="Kyrpides N."/>
            <person name="Ivanova N."/>
            <person name="Pagani I."/>
            <person name="Vogl K."/>
            <person name="Liu Z."/>
            <person name="Imhoff J."/>
            <person name="Thiel V."/>
            <person name="Frigaard N.-U."/>
            <person name="Bryant D."/>
            <person name="Woyke T."/>
        </authorList>
    </citation>
    <scope>NUCLEOTIDE SEQUENCE [LARGE SCALE GENOMIC DNA]</scope>
    <source>
        <strain evidence="4 5">8321</strain>
    </source>
</reference>
<dbReference type="PANTHER" id="PTHR43080:SF2">
    <property type="entry name" value="CBS DOMAIN-CONTAINING PROTEIN"/>
    <property type="match status" value="1"/>
</dbReference>
<evidence type="ECO:0000256" key="2">
    <source>
        <dbReference type="PROSITE-ProRule" id="PRU00703"/>
    </source>
</evidence>
<feature type="domain" description="CBS" evidence="3">
    <location>
        <begin position="7"/>
        <end position="64"/>
    </location>
</feature>
<dbReference type="PANTHER" id="PTHR43080">
    <property type="entry name" value="CBS DOMAIN-CONTAINING PROTEIN CBSX3, MITOCHONDRIAL"/>
    <property type="match status" value="1"/>
</dbReference>
<sequence>MTLVQAMQTALPSVQAGDSLTAAAERMRDGGCVALPVVDDQGDVIGTLSVQDLAYRLGNAAAPTEDKVGALIRPDPVCCPPETPLEEVAELISRQRQPAVLVKAPQGPILGMVDIFQILDALTPPQAAAGPVPDYVQRVRGEA</sequence>
<dbReference type="HOGENOM" id="CLU_1805288_0_0_6"/>
<name>L0GY11_9GAMM</name>
<dbReference type="eggNOG" id="COG0517">
    <property type="taxonomic scope" value="Bacteria"/>
</dbReference>
<dbReference type="RefSeq" id="WP_015280338.1">
    <property type="nucleotide sequence ID" value="NC_019940.1"/>
</dbReference>
<dbReference type="Pfam" id="PF00571">
    <property type="entry name" value="CBS"/>
    <property type="match status" value="2"/>
</dbReference>
<dbReference type="InterPro" id="IPR000644">
    <property type="entry name" value="CBS_dom"/>
</dbReference>
<evidence type="ECO:0000313" key="5">
    <source>
        <dbReference type="Proteomes" id="UP000010816"/>
    </source>
</evidence>
<dbReference type="KEGG" id="tmb:Thimo_1400"/>
<dbReference type="EMBL" id="CP003051">
    <property type="protein sequence ID" value="AGA90194.1"/>
    <property type="molecule type" value="Genomic_DNA"/>
</dbReference>
<dbReference type="Proteomes" id="UP000010816">
    <property type="component" value="Chromosome"/>
</dbReference>
<dbReference type="AlphaFoldDB" id="L0GY11"/>
<dbReference type="OrthoDB" id="9807125at2"/>
<evidence type="ECO:0000259" key="3">
    <source>
        <dbReference type="PROSITE" id="PS51371"/>
    </source>
</evidence>
<evidence type="ECO:0000256" key="1">
    <source>
        <dbReference type="ARBA" id="ARBA00023122"/>
    </source>
</evidence>
<dbReference type="Gene3D" id="3.10.580.10">
    <property type="entry name" value="CBS-domain"/>
    <property type="match status" value="1"/>
</dbReference>
<dbReference type="InterPro" id="IPR051257">
    <property type="entry name" value="Diverse_CBS-Domain"/>
</dbReference>
<dbReference type="SUPFAM" id="SSF54631">
    <property type="entry name" value="CBS-domain pair"/>
    <property type="match status" value="1"/>
</dbReference>
<gene>
    <name evidence="4" type="ORF">Thimo_1400</name>
</gene>
<dbReference type="InterPro" id="IPR046342">
    <property type="entry name" value="CBS_dom_sf"/>
</dbReference>
<feature type="domain" description="CBS" evidence="3">
    <location>
        <begin position="72"/>
        <end position="128"/>
    </location>
</feature>
<protein>
    <submittedName>
        <fullName evidence="4">Putative signal-transduction protein containing cAMP-binding and CBS domains</fullName>
    </submittedName>
</protein>
<keyword evidence="5" id="KW-1185">Reference proteome</keyword>
<dbReference type="SMART" id="SM00116">
    <property type="entry name" value="CBS"/>
    <property type="match status" value="2"/>
</dbReference>